<gene>
    <name evidence="3" type="ORF">JAAARDRAFT_69203</name>
</gene>
<evidence type="ECO:0000256" key="1">
    <source>
        <dbReference type="SAM" id="MobiDB-lite"/>
    </source>
</evidence>
<dbReference type="Proteomes" id="UP000027265">
    <property type="component" value="Unassembled WGS sequence"/>
</dbReference>
<keyword evidence="4" id="KW-1185">Reference proteome</keyword>
<sequence length="365" mass="40936">MGPRLRIMAGSSPSNLEELQVNSDIPHRITSDDFDGQILVYLKKSTGPDGKTLEHEYFEREDRKGITWSIQLQGRFTHPRSADDIMFGNIFERRLKLPKAAPAAIKLMKYMDPTLEQDIMSPTKPWALSPLISTMPYLAYTRINSDTKTKPPPFPSKPKSLVEDTSQLHFAVAPSLGTGATTPVQQSTNGYQSTASMFKDMVKDSMTTAKPKKSIDDIQDSGFEFSSSSDRRAYFSSADNRAKVVLGPDDVITTDFCYSYLEFDPKLSLRIPGGITFDLMRYWDRHPVMFVCCERKRGPPPRQPSNPVEPDENDNSNRHGKGFGEGGGGEEDPWGKVFWCLAIELDKDEEGNAQWADEGEEEGDE</sequence>
<proteinExistence type="predicted"/>
<dbReference type="InterPro" id="IPR013897">
    <property type="entry name" value="Duc1"/>
</dbReference>
<dbReference type="PANTHER" id="PTHR34826">
    <property type="entry name" value="UPF0590 PROTEIN C409.17C"/>
    <property type="match status" value="1"/>
</dbReference>
<evidence type="ECO:0000259" key="2">
    <source>
        <dbReference type="Pfam" id="PF08588"/>
    </source>
</evidence>
<protein>
    <recommendedName>
        <fullName evidence="2">Domain of unknown function at the cortex 1 domain-containing protein</fullName>
    </recommendedName>
</protein>
<evidence type="ECO:0000313" key="3">
    <source>
        <dbReference type="EMBL" id="KDQ58782.1"/>
    </source>
</evidence>
<dbReference type="AlphaFoldDB" id="A0A067Q5K5"/>
<dbReference type="HOGENOM" id="CLU_047849_1_1_1"/>
<dbReference type="STRING" id="933084.A0A067Q5K5"/>
<feature type="region of interest" description="Disordered" evidence="1">
    <location>
        <begin position="294"/>
        <end position="334"/>
    </location>
</feature>
<dbReference type="InParanoid" id="A0A067Q5K5"/>
<reference evidence="4" key="1">
    <citation type="journal article" date="2014" name="Proc. Natl. Acad. Sci. U.S.A.">
        <title>Extensive sampling of basidiomycete genomes demonstrates inadequacy of the white-rot/brown-rot paradigm for wood decay fungi.</title>
        <authorList>
            <person name="Riley R."/>
            <person name="Salamov A.A."/>
            <person name="Brown D.W."/>
            <person name="Nagy L.G."/>
            <person name="Floudas D."/>
            <person name="Held B.W."/>
            <person name="Levasseur A."/>
            <person name="Lombard V."/>
            <person name="Morin E."/>
            <person name="Otillar R."/>
            <person name="Lindquist E.A."/>
            <person name="Sun H."/>
            <person name="LaButti K.M."/>
            <person name="Schmutz J."/>
            <person name="Jabbour D."/>
            <person name="Luo H."/>
            <person name="Baker S.E."/>
            <person name="Pisabarro A.G."/>
            <person name="Walton J.D."/>
            <person name="Blanchette R.A."/>
            <person name="Henrissat B."/>
            <person name="Martin F."/>
            <person name="Cullen D."/>
            <person name="Hibbett D.S."/>
            <person name="Grigoriev I.V."/>
        </authorList>
    </citation>
    <scope>NUCLEOTIDE SEQUENCE [LARGE SCALE GENOMIC DNA]</scope>
    <source>
        <strain evidence="4">MUCL 33604</strain>
    </source>
</reference>
<feature type="domain" description="Domain of unknown function at the cortex 1" evidence="2">
    <location>
        <begin position="4"/>
        <end position="298"/>
    </location>
</feature>
<dbReference type="EMBL" id="KL197717">
    <property type="protein sequence ID" value="KDQ58782.1"/>
    <property type="molecule type" value="Genomic_DNA"/>
</dbReference>
<dbReference type="Pfam" id="PF08588">
    <property type="entry name" value="Duc1"/>
    <property type="match status" value="1"/>
</dbReference>
<evidence type="ECO:0000313" key="4">
    <source>
        <dbReference type="Proteomes" id="UP000027265"/>
    </source>
</evidence>
<name>A0A067Q5K5_9AGAM</name>
<organism evidence="3 4">
    <name type="scientific">Jaapia argillacea MUCL 33604</name>
    <dbReference type="NCBI Taxonomy" id="933084"/>
    <lineage>
        <taxon>Eukaryota</taxon>
        <taxon>Fungi</taxon>
        <taxon>Dikarya</taxon>
        <taxon>Basidiomycota</taxon>
        <taxon>Agaricomycotina</taxon>
        <taxon>Agaricomycetes</taxon>
        <taxon>Agaricomycetidae</taxon>
        <taxon>Jaapiales</taxon>
        <taxon>Jaapiaceae</taxon>
        <taxon>Jaapia</taxon>
    </lineage>
</organism>
<dbReference type="PANTHER" id="PTHR34826:SF2">
    <property type="entry name" value="UPF0590 PROTEIN C409.17C"/>
    <property type="match status" value="1"/>
</dbReference>
<dbReference type="OrthoDB" id="2119945at2759"/>
<accession>A0A067Q5K5</accession>